<sequence>GHLMTIKPCADRTLNRGVPHGEINVFFPIRATL</sequence>
<evidence type="ECO:0000313" key="1">
    <source>
        <dbReference type="EMBL" id="GFU27791.1"/>
    </source>
</evidence>
<evidence type="ECO:0000313" key="2">
    <source>
        <dbReference type="Proteomes" id="UP000887013"/>
    </source>
</evidence>
<dbReference type="EMBL" id="BMAW01128870">
    <property type="protein sequence ID" value="GFU27791.1"/>
    <property type="molecule type" value="Genomic_DNA"/>
</dbReference>
<gene>
    <name evidence="1" type="ORF">NPIL_286041</name>
</gene>
<protein>
    <submittedName>
        <fullName evidence="1">Uncharacterized protein</fullName>
    </submittedName>
</protein>
<name>A0A8X6QR92_NEPPI</name>
<comment type="caution">
    <text evidence="1">The sequence shown here is derived from an EMBL/GenBank/DDBJ whole genome shotgun (WGS) entry which is preliminary data.</text>
</comment>
<accession>A0A8X6QR92</accession>
<organism evidence="1 2">
    <name type="scientific">Nephila pilipes</name>
    <name type="common">Giant wood spider</name>
    <name type="synonym">Nephila maculata</name>
    <dbReference type="NCBI Taxonomy" id="299642"/>
    <lineage>
        <taxon>Eukaryota</taxon>
        <taxon>Metazoa</taxon>
        <taxon>Ecdysozoa</taxon>
        <taxon>Arthropoda</taxon>
        <taxon>Chelicerata</taxon>
        <taxon>Arachnida</taxon>
        <taxon>Araneae</taxon>
        <taxon>Araneomorphae</taxon>
        <taxon>Entelegynae</taxon>
        <taxon>Araneoidea</taxon>
        <taxon>Nephilidae</taxon>
        <taxon>Nephila</taxon>
    </lineage>
</organism>
<dbReference type="Proteomes" id="UP000887013">
    <property type="component" value="Unassembled WGS sequence"/>
</dbReference>
<dbReference type="AlphaFoldDB" id="A0A8X6QR92"/>
<keyword evidence="2" id="KW-1185">Reference proteome</keyword>
<feature type="non-terminal residue" evidence="1">
    <location>
        <position position="1"/>
    </location>
</feature>
<proteinExistence type="predicted"/>
<reference evidence="1" key="1">
    <citation type="submission" date="2020-08" db="EMBL/GenBank/DDBJ databases">
        <title>Multicomponent nature underlies the extraordinary mechanical properties of spider dragline silk.</title>
        <authorList>
            <person name="Kono N."/>
            <person name="Nakamura H."/>
            <person name="Mori M."/>
            <person name="Yoshida Y."/>
            <person name="Ohtoshi R."/>
            <person name="Malay A.D."/>
            <person name="Moran D.A.P."/>
            <person name="Tomita M."/>
            <person name="Numata K."/>
            <person name="Arakawa K."/>
        </authorList>
    </citation>
    <scope>NUCLEOTIDE SEQUENCE</scope>
</reference>